<dbReference type="PaxDb" id="3880-AET02247"/>
<dbReference type="AlphaFoldDB" id="G7LF79"/>
<evidence type="ECO:0000256" key="1">
    <source>
        <dbReference type="SAM" id="MobiDB-lite"/>
    </source>
</evidence>
<evidence type="ECO:0000313" key="2">
    <source>
        <dbReference type="EMBL" id="AET02247.1"/>
    </source>
</evidence>
<dbReference type="HOGENOM" id="CLU_1498482_0_0_1"/>
<sequence>MIHVVVQNVAYNNTSGSNFQIKNGKLFLSVFQVDASDTQIIVPVSAHNVQEISILSCYGDTVGYDLGSSSIRKEGRLDVVYVQTDNLHGKSTKRNAHHHESGGISSQLDHMNDNIGRPKKNDEKSEGVNFKSGAEQKRRRSFFSRNKNDDEEEQARRRRTVDATASKIMVDTRFLHEGYG</sequence>
<evidence type="ECO:0000313" key="4">
    <source>
        <dbReference type="Proteomes" id="UP000002051"/>
    </source>
</evidence>
<reference evidence="2 4" key="1">
    <citation type="journal article" date="2011" name="Nature">
        <title>The Medicago genome provides insight into the evolution of rhizobial symbioses.</title>
        <authorList>
            <person name="Young N.D."/>
            <person name="Debelle F."/>
            <person name="Oldroyd G.E."/>
            <person name="Geurts R."/>
            <person name="Cannon S.B."/>
            <person name="Udvardi M.K."/>
            <person name="Benedito V.A."/>
            <person name="Mayer K.F."/>
            <person name="Gouzy J."/>
            <person name="Schoof H."/>
            <person name="Van de Peer Y."/>
            <person name="Proost S."/>
            <person name="Cook D.R."/>
            <person name="Meyers B.C."/>
            <person name="Spannagl M."/>
            <person name="Cheung F."/>
            <person name="De Mita S."/>
            <person name="Krishnakumar V."/>
            <person name="Gundlach H."/>
            <person name="Zhou S."/>
            <person name="Mudge J."/>
            <person name="Bharti A.K."/>
            <person name="Murray J.D."/>
            <person name="Naoumkina M.A."/>
            <person name="Rosen B."/>
            <person name="Silverstein K.A."/>
            <person name="Tang H."/>
            <person name="Rombauts S."/>
            <person name="Zhao P.X."/>
            <person name="Zhou P."/>
            <person name="Barbe V."/>
            <person name="Bardou P."/>
            <person name="Bechner M."/>
            <person name="Bellec A."/>
            <person name="Berger A."/>
            <person name="Berges H."/>
            <person name="Bidwell S."/>
            <person name="Bisseling T."/>
            <person name="Choisne N."/>
            <person name="Couloux A."/>
            <person name="Denny R."/>
            <person name="Deshpande S."/>
            <person name="Dai X."/>
            <person name="Doyle J.J."/>
            <person name="Dudez A.M."/>
            <person name="Farmer A.D."/>
            <person name="Fouteau S."/>
            <person name="Franken C."/>
            <person name="Gibelin C."/>
            <person name="Gish J."/>
            <person name="Goldstein S."/>
            <person name="Gonzalez A.J."/>
            <person name="Green P.J."/>
            <person name="Hallab A."/>
            <person name="Hartog M."/>
            <person name="Hua A."/>
            <person name="Humphray S.J."/>
            <person name="Jeong D.H."/>
            <person name="Jing Y."/>
            <person name="Jocker A."/>
            <person name="Kenton S.M."/>
            <person name="Kim D.J."/>
            <person name="Klee K."/>
            <person name="Lai H."/>
            <person name="Lang C."/>
            <person name="Lin S."/>
            <person name="Macmil S.L."/>
            <person name="Magdelenat G."/>
            <person name="Matthews L."/>
            <person name="McCorrison J."/>
            <person name="Monaghan E.L."/>
            <person name="Mun J.H."/>
            <person name="Najar F.Z."/>
            <person name="Nicholson C."/>
            <person name="Noirot C."/>
            <person name="O'Bleness M."/>
            <person name="Paule C.R."/>
            <person name="Poulain J."/>
            <person name="Prion F."/>
            <person name="Qin B."/>
            <person name="Qu C."/>
            <person name="Retzel E.F."/>
            <person name="Riddle C."/>
            <person name="Sallet E."/>
            <person name="Samain S."/>
            <person name="Samson N."/>
            <person name="Sanders I."/>
            <person name="Saurat O."/>
            <person name="Scarpelli C."/>
            <person name="Schiex T."/>
            <person name="Segurens B."/>
            <person name="Severin A.J."/>
            <person name="Sherrier D.J."/>
            <person name="Shi R."/>
            <person name="Sims S."/>
            <person name="Singer S.R."/>
            <person name="Sinharoy S."/>
            <person name="Sterck L."/>
            <person name="Viollet A."/>
            <person name="Wang B.B."/>
            <person name="Wang K."/>
            <person name="Wang M."/>
            <person name="Wang X."/>
            <person name="Warfsmann J."/>
            <person name="Weissenbach J."/>
            <person name="White D.D."/>
            <person name="White J.D."/>
            <person name="Wiley G.B."/>
            <person name="Wincker P."/>
            <person name="Xing Y."/>
            <person name="Yang L."/>
            <person name="Yao Z."/>
            <person name="Ying F."/>
            <person name="Zhai J."/>
            <person name="Zhou L."/>
            <person name="Zuber A."/>
            <person name="Denarie J."/>
            <person name="Dixon R.A."/>
            <person name="May G.D."/>
            <person name="Schwartz D.C."/>
            <person name="Rogers J."/>
            <person name="Quetier F."/>
            <person name="Town C.D."/>
            <person name="Roe B.A."/>
        </authorList>
    </citation>
    <scope>NUCLEOTIDE SEQUENCE [LARGE SCALE GENOMIC DNA]</scope>
    <source>
        <strain evidence="2">A17</strain>
        <strain evidence="3 4">cv. Jemalong A17</strain>
    </source>
</reference>
<gene>
    <name evidence="2" type="ordered locus">MTR_8g038120</name>
</gene>
<organism evidence="2 4">
    <name type="scientific">Medicago truncatula</name>
    <name type="common">Barrel medic</name>
    <name type="synonym">Medicago tribuloides</name>
    <dbReference type="NCBI Taxonomy" id="3880"/>
    <lineage>
        <taxon>Eukaryota</taxon>
        <taxon>Viridiplantae</taxon>
        <taxon>Streptophyta</taxon>
        <taxon>Embryophyta</taxon>
        <taxon>Tracheophyta</taxon>
        <taxon>Spermatophyta</taxon>
        <taxon>Magnoliopsida</taxon>
        <taxon>eudicotyledons</taxon>
        <taxon>Gunneridae</taxon>
        <taxon>Pentapetalae</taxon>
        <taxon>rosids</taxon>
        <taxon>fabids</taxon>
        <taxon>Fabales</taxon>
        <taxon>Fabaceae</taxon>
        <taxon>Papilionoideae</taxon>
        <taxon>50 kb inversion clade</taxon>
        <taxon>NPAAA clade</taxon>
        <taxon>Hologalegina</taxon>
        <taxon>IRL clade</taxon>
        <taxon>Trifolieae</taxon>
        <taxon>Medicago</taxon>
    </lineage>
</organism>
<dbReference type="Proteomes" id="UP000002051">
    <property type="component" value="Chromosome 8"/>
</dbReference>
<name>G7LF79_MEDTR</name>
<feature type="region of interest" description="Disordered" evidence="1">
    <location>
        <begin position="88"/>
        <end position="160"/>
    </location>
</feature>
<reference evidence="3" key="3">
    <citation type="submission" date="2015-04" db="UniProtKB">
        <authorList>
            <consortium name="EnsemblPlants"/>
        </authorList>
    </citation>
    <scope>IDENTIFICATION</scope>
    <source>
        <strain evidence="3">cv. Jemalong A17</strain>
    </source>
</reference>
<protein>
    <submittedName>
        <fullName evidence="2 3">Uncharacterized protein</fullName>
    </submittedName>
</protein>
<keyword evidence="4" id="KW-1185">Reference proteome</keyword>
<accession>G7LF79</accession>
<dbReference type="EnsemblPlants" id="AET02247">
    <property type="protein sequence ID" value="AET02247"/>
    <property type="gene ID" value="MTR_8g038120"/>
</dbReference>
<proteinExistence type="predicted"/>
<dbReference type="EMBL" id="CM001224">
    <property type="protein sequence ID" value="AET02247.1"/>
    <property type="molecule type" value="Genomic_DNA"/>
</dbReference>
<reference evidence="2 4" key="2">
    <citation type="journal article" date="2014" name="BMC Genomics">
        <title>An improved genome release (version Mt4.0) for the model legume Medicago truncatula.</title>
        <authorList>
            <person name="Tang H."/>
            <person name="Krishnakumar V."/>
            <person name="Bidwell S."/>
            <person name="Rosen B."/>
            <person name="Chan A."/>
            <person name="Zhou S."/>
            <person name="Gentzbittel L."/>
            <person name="Childs K.L."/>
            <person name="Yandell M."/>
            <person name="Gundlach H."/>
            <person name="Mayer K.F."/>
            <person name="Schwartz D.C."/>
            <person name="Town C.D."/>
        </authorList>
    </citation>
    <scope>GENOME REANNOTATION</scope>
    <source>
        <strain evidence="3 4">cv. Jemalong A17</strain>
    </source>
</reference>
<evidence type="ECO:0000313" key="3">
    <source>
        <dbReference type="EnsemblPlants" id="AET02247"/>
    </source>
</evidence>